<dbReference type="AlphaFoldDB" id="A0A1J5PP88"/>
<proteinExistence type="predicted"/>
<reference evidence="1" key="1">
    <citation type="submission" date="2016-10" db="EMBL/GenBank/DDBJ databases">
        <title>Sequence of Gallionella enrichment culture.</title>
        <authorList>
            <person name="Poehlein A."/>
            <person name="Muehling M."/>
            <person name="Daniel R."/>
        </authorList>
    </citation>
    <scope>NUCLEOTIDE SEQUENCE</scope>
</reference>
<protein>
    <submittedName>
        <fullName evidence="1">Uncharacterized protein</fullName>
    </submittedName>
</protein>
<sequence length="143" mass="15464">MEEPSVQVDIGFVKVVAAHLVLGLPVDLAVSDVLGVADVLEVRSALKSHHDALQAIGQFDRHRVEREASGLLEVGELGDLHAVKPDFPPKSPGAQRRGRPVVLDEADVVGVHVDPNGFEAGEVHLLRARRCWLEDHLKLGVSL</sequence>
<dbReference type="EMBL" id="MLJW01002920">
    <property type="protein sequence ID" value="OIQ73297.1"/>
    <property type="molecule type" value="Genomic_DNA"/>
</dbReference>
<accession>A0A1J5PP88</accession>
<gene>
    <name evidence="1" type="ORF">GALL_450660</name>
</gene>
<organism evidence="1">
    <name type="scientific">mine drainage metagenome</name>
    <dbReference type="NCBI Taxonomy" id="410659"/>
    <lineage>
        <taxon>unclassified sequences</taxon>
        <taxon>metagenomes</taxon>
        <taxon>ecological metagenomes</taxon>
    </lineage>
</organism>
<evidence type="ECO:0000313" key="1">
    <source>
        <dbReference type="EMBL" id="OIQ73297.1"/>
    </source>
</evidence>
<comment type="caution">
    <text evidence="1">The sequence shown here is derived from an EMBL/GenBank/DDBJ whole genome shotgun (WGS) entry which is preliminary data.</text>
</comment>
<name>A0A1J5PP88_9ZZZZ</name>